<dbReference type="NCBIfam" id="NF037947">
    <property type="entry name" value="holin_4"/>
    <property type="match status" value="1"/>
</dbReference>
<keyword evidence="1" id="KW-0472">Membrane</keyword>
<evidence type="ECO:0008006" key="4">
    <source>
        <dbReference type="Google" id="ProtNLM"/>
    </source>
</evidence>
<protein>
    <recommendedName>
        <fullName evidence="4">Membrane-associated protein</fullName>
    </recommendedName>
</protein>
<keyword evidence="1" id="KW-1133">Transmembrane helix</keyword>
<feature type="transmembrane region" description="Helical" evidence="1">
    <location>
        <begin position="12"/>
        <end position="33"/>
    </location>
</feature>
<evidence type="ECO:0000313" key="2">
    <source>
        <dbReference type="EMBL" id="KPJ65192.1"/>
    </source>
</evidence>
<gene>
    <name evidence="2" type="ORF">AMJ44_10780</name>
</gene>
<organism evidence="2 3">
    <name type="scientific">candidate division WOR-1 bacterium DG_54_3</name>
    <dbReference type="NCBI Taxonomy" id="1703775"/>
    <lineage>
        <taxon>Bacteria</taxon>
        <taxon>Bacillati</taxon>
        <taxon>Saganbacteria</taxon>
    </lineage>
</organism>
<evidence type="ECO:0000256" key="1">
    <source>
        <dbReference type="SAM" id="Phobius"/>
    </source>
</evidence>
<name>A0A0S7XS02_UNCSA</name>
<proteinExistence type="predicted"/>
<evidence type="ECO:0000313" key="3">
    <source>
        <dbReference type="Proteomes" id="UP000051861"/>
    </source>
</evidence>
<comment type="caution">
    <text evidence="2">The sequence shown here is derived from an EMBL/GenBank/DDBJ whole genome shotgun (WGS) entry which is preliminary data.</text>
</comment>
<dbReference type="Proteomes" id="UP000051861">
    <property type="component" value="Unassembled WGS sequence"/>
</dbReference>
<feature type="transmembrane region" description="Helical" evidence="1">
    <location>
        <begin position="53"/>
        <end position="79"/>
    </location>
</feature>
<sequence>MKLDSIKFGLALGIIWAGGVLFLAIIDSLWGWGGGLVKGIGSLYIGYKPTIGGALIGTVWAFFDGGIGGLIFAALYNCLVGYGKK</sequence>
<dbReference type="EMBL" id="LIZX01000130">
    <property type="protein sequence ID" value="KPJ65192.1"/>
    <property type="molecule type" value="Genomic_DNA"/>
</dbReference>
<keyword evidence="1" id="KW-0812">Transmembrane</keyword>
<reference evidence="2 3" key="1">
    <citation type="journal article" date="2015" name="Microbiome">
        <title>Genomic resolution of linkages in carbon, nitrogen, and sulfur cycling among widespread estuary sediment bacteria.</title>
        <authorList>
            <person name="Baker B.J."/>
            <person name="Lazar C.S."/>
            <person name="Teske A.P."/>
            <person name="Dick G.J."/>
        </authorList>
    </citation>
    <scope>NUCLEOTIDE SEQUENCE [LARGE SCALE GENOMIC DNA]</scope>
    <source>
        <strain evidence="2">DG_54_3</strain>
    </source>
</reference>
<dbReference type="AlphaFoldDB" id="A0A0S7XS02"/>
<accession>A0A0S7XS02</accession>